<dbReference type="PANTHER" id="PTHR30457:SF0">
    <property type="entry name" value="PHOSPHATASE, PUTATIVE (AFU_ORTHOLOGUE AFUA_4G01070)-RELATED"/>
    <property type="match status" value="1"/>
</dbReference>
<dbReference type="OrthoDB" id="9780815at2"/>
<comment type="catalytic activity">
    <reaction evidence="1">
        <text>a ribonucleoside 5'-phosphate + H2O = a ribonucleoside + phosphate</text>
        <dbReference type="Rhea" id="RHEA:12484"/>
        <dbReference type="ChEBI" id="CHEBI:15377"/>
        <dbReference type="ChEBI" id="CHEBI:18254"/>
        <dbReference type="ChEBI" id="CHEBI:43474"/>
        <dbReference type="ChEBI" id="CHEBI:58043"/>
        <dbReference type="EC" id="3.1.3.5"/>
    </reaction>
</comment>
<dbReference type="NCBIfam" id="TIGR00087">
    <property type="entry name" value="surE"/>
    <property type="match status" value="1"/>
</dbReference>
<proteinExistence type="inferred from homology"/>
<keyword evidence="4" id="KW-0479">Metal-binding</keyword>
<name>A0A517T6G5_9PLAN</name>
<evidence type="ECO:0000313" key="7">
    <source>
        <dbReference type="EMBL" id="QDT63951.1"/>
    </source>
</evidence>
<keyword evidence="8" id="KW-1185">Reference proteome</keyword>
<dbReference type="GO" id="GO:0008253">
    <property type="term" value="F:5'-nucleotidase activity"/>
    <property type="evidence" value="ECO:0007669"/>
    <property type="project" value="UniProtKB-EC"/>
</dbReference>
<evidence type="ECO:0000256" key="3">
    <source>
        <dbReference type="ARBA" id="ARBA00012643"/>
    </source>
</evidence>
<dbReference type="Pfam" id="PF01975">
    <property type="entry name" value="SurE"/>
    <property type="match status" value="1"/>
</dbReference>
<gene>
    <name evidence="7" type="primary">surE</name>
    <name evidence="7" type="ORF">V22_11800</name>
</gene>
<dbReference type="GO" id="GO:0046872">
    <property type="term" value="F:metal ion binding"/>
    <property type="evidence" value="ECO:0007669"/>
    <property type="project" value="UniProtKB-KW"/>
</dbReference>
<comment type="similarity">
    <text evidence="2">Belongs to the SurE nucleotidase family.</text>
</comment>
<reference evidence="7 8" key="1">
    <citation type="submission" date="2019-02" db="EMBL/GenBank/DDBJ databases">
        <title>Deep-cultivation of Planctomycetes and their phenomic and genomic characterization uncovers novel biology.</title>
        <authorList>
            <person name="Wiegand S."/>
            <person name="Jogler M."/>
            <person name="Boedeker C."/>
            <person name="Pinto D."/>
            <person name="Vollmers J."/>
            <person name="Rivas-Marin E."/>
            <person name="Kohn T."/>
            <person name="Peeters S.H."/>
            <person name="Heuer A."/>
            <person name="Rast P."/>
            <person name="Oberbeckmann S."/>
            <person name="Bunk B."/>
            <person name="Jeske O."/>
            <person name="Meyerdierks A."/>
            <person name="Storesund J.E."/>
            <person name="Kallscheuer N."/>
            <person name="Luecker S."/>
            <person name="Lage O.M."/>
            <person name="Pohl T."/>
            <person name="Merkel B.J."/>
            <person name="Hornburger P."/>
            <person name="Mueller R.-W."/>
            <person name="Bruemmer F."/>
            <person name="Labrenz M."/>
            <person name="Spormann A.M."/>
            <person name="Op den Camp H."/>
            <person name="Overmann J."/>
            <person name="Amann R."/>
            <person name="Jetten M.S.M."/>
            <person name="Mascher T."/>
            <person name="Medema M.H."/>
            <person name="Devos D.P."/>
            <person name="Kaster A.-K."/>
            <person name="Ovreas L."/>
            <person name="Rohde M."/>
            <person name="Galperin M.Y."/>
            <person name="Jogler C."/>
        </authorList>
    </citation>
    <scope>NUCLEOTIDE SEQUENCE [LARGE SCALE GENOMIC DNA]</scope>
    <source>
        <strain evidence="7 8">V22</strain>
    </source>
</reference>
<organism evidence="7 8">
    <name type="scientific">Calycomorphotria hydatis</name>
    <dbReference type="NCBI Taxonomy" id="2528027"/>
    <lineage>
        <taxon>Bacteria</taxon>
        <taxon>Pseudomonadati</taxon>
        <taxon>Planctomycetota</taxon>
        <taxon>Planctomycetia</taxon>
        <taxon>Planctomycetales</taxon>
        <taxon>Planctomycetaceae</taxon>
        <taxon>Calycomorphotria</taxon>
    </lineage>
</organism>
<dbReference type="EMBL" id="CP036316">
    <property type="protein sequence ID" value="QDT63951.1"/>
    <property type="molecule type" value="Genomic_DNA"/>
</dbReference>
<dbReference type="InterPro" id="IPR030048">
    <property type="entry name" value="SurE"/>
</dbReference>
<accession>A0A517T6G5</accession>
<dbReference type="PANTHER" id="PTHR30457">
    <property type="entry name" value="5'-NUCLEOTIDASE SURE"/>
    <property type="match status" value="1"/>
</dbReference>
<dbReference type="AlphaFoldDB" id="A0A517T6G5"/>
<evidence type="ECO:0000313" key="8">
    <source>
        <dbReference type="Proteomes" id="UP000319976"/>
    </source>
</evidence>
<evidence type="ECO:0000256" key="2">
    <source>
        <dbReference type="ARBA" id="ARBA00011062"/>
    </source>
</evidence>
<dbReference type="KEGG" id="chya:V22_11800"/>
<dbReference type="SUPFAM" id="SSF64167">
    <property type="entry name" value="SurE-like"/>
    <property type="match status" value="1"/>
</dbReference>
<evidence type="ECO:0000256" key="5">
    <source>
        <dbReference type="ARBA" id="ARBA00022801"/>
    </source>
</evidence>
<sequence>MKFLISNDDGYDAPGLELLKSVAAESGDVISVAPDRHLSGCAHQVTTDRELTLSPQDENNFALDGTPADCVRIGLHHVHRDADWVLSGLNDGGNLGSDIYLSGTVAAAREAVMLGKPAIAFSLFKRNRPADWTSPRLRSSLALVFNELMQRELPPGHLWNVNLPDVIDCKSDPQIIDCPLERGHLPVHYHIKGRQFRYVVGKYVERPQQPGSDVAVCFGGNIAVTLLEVFPQLRPAPPIVD</sequence>
<dbReference type="RefSeq" id="WP_145260703.1">
    <property type="nucleotide sequence ID" value="NZ_CP036316.1"/>
</dbReference>
<protein>
    <recommendedName>
        <fullName evidence="3">5'-nucleotidase</fullName>
        <ecNumber evidence="3">3.1.3.5</ecNumber>
    </recommendedName>
</protein>
<evidence type="ECO:0000256" key="1">
    <source>
        <dbReference type="ARBA" id="ARBA00000815"/>
    </source>
</evidence>
<dbReference type="InterPro" id="IPR002828">
    <property type="entry name" value="SurE-like_Pase/nucleotidase"/>
</dbReference>
<dbReference type="EC" id="3.1.3.5" evidence="3"/>
<evidence type="ECO:0000256" key="4">
    <source>
        <dbReference type="ARBA" id="ARBA00022723"/>
    </source>
</evidence>
<dbReference type="Gene3D" id="3.40.1210.10">
    <property type="entry name" value="Survival protein SurE-like phosphatase/nucleotidase"/>
    <property type="match status" value="1"/>
</dbReference>
<dbReference type="Proteomes" id="UP000319976">
    <property type="component" value="Chromosome"/>
</dbReference>
<evidence type="ECO:0000259" key="6">
    <source>
        <dbReference type="Pfam" id="PF01975"/>
    </source>
</evidence>
<feature type="domain" description="Survival protein SurE-like phosphatase/nucleotidase" evidence="6">
    <location>
        <begin position="4"/>
        <end position="167"/>
    </location>
</feature>
<dbReference type="InterPro" id="IPR036523">
    <property type="entry name" value="SurE-like_sf"/>
</dbReference>
<keyword evidence="5 7" id="KW-0378">Hydrolase</keyword>